<sequence>MQLQGGTGIANRGFASRKRMLWRPSQQNDPADRARLGHLEGHHVMGTTTSGPSLPASLLACLSLISAPPAHATPNRCSPQYSSPRTMNALCLPSLNAVDTLPPAFLQLHVATTYLLVSALHLELHTRRLAVVPDPRTSVDGRLPTQPAGLDIDLQRESHASRLPPVSTLWILPLRAASRTCKRGVARWIPLDFWTLSGSCITADSTSVFETALSLHNSHSKAYGTAIHPGTMNSTRLAAPSARTKPTPDATRNMQQVGTRGLEAPLFTSLLLDALPPSGLRHTGKWLLWSTPPATPSYIRKPSGQNSVQHGPRRER</sequence>
<evidence type="ECO:0000313" key="2">
    <source>
        <dbReference type="EMBL" id="KAK8154788.1"/>
    </source>
</evidence>
<feature type="region of interest" description="Disordered" evidence="1">
    <location>
        <begin position="226"/>
        <end position="252"/>
    </location>
</feature>
<dbReference type="Proteomes" id="UP001456524">
    <property type="component" value="Unassembled WGS sequence"/>
</dbReference>
<proteinExistence type="predicted"/>
<protein>
    <submittedName>
        <fullName evidence="2">Uncharacterized protein</fullName>
    </submittedName>
</protein>
<feature type="region of interest" description="Disordered" evidence="1">
    <location>
        <begin position="297"/>
        <end position="316"/>
    </location>
</feature>
<evidence type="ECO:0000256" key="1">
    <source>
        <dbReference type="SAM" id="MobiDB-lite"/>
    </source>
</evidence>
<evidence type="ECO:0000313" key="3">
    <source>
        <dbReference type="Proteomes" id="UP001456524"/>
    </source>
</evidence>
<reference evidence="2 3" key="1">
    <citation type="journal article" date="2022" name="G3 (Bethesda)">
        <title>Enemy or ally: a genomic approach to elucidate the lifestyle of Phyllosticta citrichinaensis.</title>
        <authorList>
            <person name="Buijs V.A."/>
            <person name="Groenewald J.Z."/>
            <person name="Haridas S."/>
            <person name="LaButti K.M."/>
            <person name="Lipzen A."/>
            <person name="Martin F.M."/>
            <person name="Barry K."/>
            <person name="Grigoriev I.V."/>
            <person name="Crous P.W."/>
            <person name="Seidl M.F."/>
        </authorList>
    </citation>
    <scope>NUCLEOTIDE SEQUENCE [LARGE SCALE GENOMIC DNA]</scope>
    <source>
        <strain evidence="2 3">CBS 129764</strain>
    </source>
</reference>
<keyword evidence="3" id="KW-1185">Reference proteome</keyword>
<name>A0ABR1XHN6_9PEZI</name>
<organism evidence="2 3">
    <name type="scientific">Phyllosticta citrichinensis</name>
    <dbReference type="NCBI Taxonomy" id="1130410"/>
    <lineage>
        <taxon>Eukaryota</taxon>
        <taxon>Fungi</taxon>
        <taxon>Dikarya</taxon>
        <taxon>Ascomycota</taxon>
        <taxon>Pezizomycotina</taxon>
        <taxon>Dothideomycetes</taxon>
        <taxon>Dothideomycetes incertae sedis</taxon>
        <taxon>Botryosphaeriales</taxon>
        <taxon>Phyllostictaceae</taxon>
        <taxon>Phyllosticta</taxon>
    </lineage>
</organism>
<dbReference type="EMBL" id="JBBWUH010000011">
    <property type="protein sequence ID" value="KAK8154788.1"/>
    <property type="molecule type" value="Genomic_DNA"/>
</dbReference>
<comment type="caution">
    <text evidence="2">The sequence shown here is derived from an EMBL/GenBank/DDBJ whole genome shotgun (WGS) entry which is preliminary data.</text>
</comment>
<gene>
    <name evidence="2" type="ORF">IWX90DRAFT_65916</name>
</gene>
<accession>A0ABR1XHN6</accession>